<evidence type="ECO:0000313" key="3">
    <source>
        <dbReference type="Proteomes" id="UP000662747"/>
    </source>
</evidence>
<accession>A0ABX7NQ87</accession>
<dbReference type="Pfam" id="PF07700">
    <property type="entry name" value="HNOB"/>
    <property type="match status" value="1"/>
</dbReference>
<feature type="domain" description="Heme NO-binding" evidence="1">
    <location>
        <begin position="3"/>
        <end position="158"/>
    </location>
</feature>
<dbReference type="Proteomes" id="UP000662747">
    <property type="component" value="Chromosome"/>
</dbReference>
<dbReference type="Gene3D" id="3.90.1520.10">
    <property type="entry name" value="H-NOX domain"/>
    <property type="match status" value="1"/>
</dbReference>
<evidence type="ECO:0000313" key="2">
    <source>
        <dbReference type="EMBL" id="QSQ20945.1"/>
    </source>
</evidence>
<protein>
    <submittedName>
        <fullName evidence="2">Heme NO-binding domain-containing protein</fullName>
    </submittedName>
</protein>
<dbReference type="RefSeq" id="WP_206722525.1">
    <property type="nucleotide sequence ID" value="NZ_CP071090.1"/>
</dbReference>
<evidence type="ECO:0000259" key="1">
    <source>
        <dbReference type="Pfam" id="PF07700"/>
    </source>
</evidence>
<dbReference type="InterPro" id="IPR011644">
    <property type="entry name" value="Heme_NO-bd"/>
</dbReference>
<proteinExistence type="predicted"/>
<dbReference type="InterPro" id="IPR024096">
    <property type="entry name" value="NO_sig/Golgi_transp_ligand-bd"/>
</dbReference>
<dbReference type="EMBL" id="CP071090">
    <property type="protein sequence ID" value="QSQ20945.1"/>
    <property type="molecule type" value="Genomic_DNA"/>
</dbReference>
<name>A0ABX7NQ87_9BACT</name>
<gene>
    <name evidence="2" type="ORF">JY651_37860</name>
</gene>
<dbReference type="SUPFAM" id="SSF111126">
    <property type="entry name" value="Ligand-binding domain in the NO signalling and Golgi transport"/>
    <property type="match status" value="1"/>
</dbReference>
<sequence>MQGVVFHELRGYAEHRLGPRGWDSLLENAGLPRRIYLAFRDYPDAEVVSLVDAASRMTGKSRQRVLEELGERLGPSLLRTYGVLVEPQWTVLDMVEHLERLHQQVRRDAQLRPPSVFCQRVRRDLVQVSYSSPRKLCGLGIGTIRGLARHLGQTVVVSERRCMHQGAVTCELDVSLLS</sequence>
<reference evidence="2 3" key="1">
    <citation type="submission" date="2021-02" db="EMBL/GenBank/DDBJ databases">
        <title>De Novo genome assembly of isolated myxobacteria.</title>
        <authorList>
            <person name="Stevens D.C."/>
        </authorList>
    </citation>
    <scope>NUCLEOTIDE SEQUENCE [LARGE SCALE GENOMIC DNA]</scope>
    <source>
        <strain evidence="3">SCPEA02</strain>
    </source>
</reference>
<keyword evidence="3" id="KW-1185">Reference proteome</keyword>
<organism evidence="2 3">
    <name type="scientific">Pyxidicoccus parkwayensis</name>
    <dbReference type="NCBI Taxonomy" id="2813578"/>
    <lineage>
        <taxon>Bacteria</taxon>
        <taxon>Pseudomonadati</taxon>
        <taxon>Myxococcota</taxon>
        <taxon>Myxococcia</taxon>
        <taxon>Myxococcales</taxon>
        <taxon>Cystobacterineae</taxon>
        <taxon>Myxococcaceae</taxon>
        <taxon>Pyxidicoccus</taxon>
    </lineage>
</organism>
<dbReference type="InterPro" id="IPR038158">
    <property type="entry name" value="H-NOX_domain_sf"/>
</dbReference>